<evidence type="ECO:0000259" key="3">
    <source>
        <dbReference type="Pfam" id="PF07261"/>
    </source>
</evidence>
<dbReference type="Gene3D" id="1.10.10.630">
    <property type="entry name" value="DnaD domain-like"/>
    <property type="match status" value="1"/>
</dbReference>
<feature type="domain" description="Replicative helicase loading/DNA remodeling protein DnaB N-terminal winged helix" evidence="4">
    <location>
        <begin position="10"/>
        <end position="172"/>
    </location>
</feature>
<sequence length="464" mass="53560">MQKHWQQILPIDRYEVCASGLIHAYDRKVLALLYQPLIGPVCFSLYLTLLSELEDNRLWSASSSHHALMSTMAVNLREIFEARTKLEGIGLLKAWKRKEGEESSFIYELMPPLSPKAFFTDGMLNIYLYKKVGKIQYAKLKKTFSDQCISHEHFQDVTKSFHEVFISDHSESLYLPEDAVEDMSLEEEKQFITRSSAEQISGFEGYFDFELLFSGLKDSFISIKAFTPKVRETIAKLSFLYGIDSLNMKNLLLDVIDSSDEIDVEELRKRARDWYQIEYNAQLPSLSSHVQPPQLHTQSAEPKTPEEKHIRYLENVSPRQRLIDLSGGAEPSRSDLQIIEDILLNQQLTPGVTNVLIEYVMMKSDMRLSKAYVEKIAGHWARKGIKTVKEAMDLAKSEHRQYQSWAADKKTKKTGAKKPIRTEIVPDWLKDEEPAPANTEITGKDIEERKRKLEEKLKKYQDRG</sequence>
<evidence type="ECO:0000256" key="1">
    <source>
        <dbReference type="ARBA" id="ARBA00093462"/>
    </source>
</evidence>
<dbReference type="InterPro" id="IPR034829">
    <property type="entry name" value="DnaD-like_sf"/>
</dbReference>
<dbReference type="Pfam" id="PF07261">
    <property type="entry name" value="DnaB_2"/>
    <property type="match status" value="1"/>
</dbReference>
<dbReference type="RefSeq" id="WP_204543088.1">
    <property type="nucleotide sequence ID" value="NZ_JAFBFI010000009.1"/>
</dbReference>
<evidence type="ECO:0000313" key="5">
    <source>
        <dbReference type="EMBL" id="MBM7692852.1"/>
    </source>
</evidence>
<evidence type="ECO:0000256" key="2">
    <source>
        <dbReference type="SAM" id="MobiDB-lite"/>
    </source>
</evidence>
<reference evidence="5 6" key="1">
    <citation type="submission" date="2021-01" db="EMBL/GenBank/DDBJ databases">
        <title>Genomic Encyclopedia of Type Strains, Phase IV (KMG-IV): sequencing the most valuable type-strain genomes for metagenomic binning, comparative biology and taxonomic classification.</title>
        <authorList>
            <person name="Goeker M."/>
        </authorList>
    </citation>
    <scope>NUCLEOTIDE SEQUENCE [LARGE SCALE GENOMIC DNA]</scope>
    <source>
        <strain evidence="5 6">DSM 105482</strain>
    </source>
</reference>
<dbReference type="EMBL" id="JAFBFI010000009">
    <property type="protein sequence ID" value="MBM7692852.1"/>
    <property type="molecule type" value="Genomic_DNA"/>
</dbReference>
<dbReference type="Proteomes" id="UP000823486">
    <property type="component" value="Unassembled WGS sequence"/>
</dbReference>
<feature type="region of interest" description="Disordered" evidence="2">
    <location>
        <begin position="405"/>
        <end position="448"/>
    </location>
</feature>
<gene>
    <name evidence="5" type="ORF">JOC77_002283</name>
</gene>
<comment type="similarity">
    <text evidence="1">Belongs to the DnaB/DnaD family.</text>
</comment>
<protein>
    <submittedName>
        <fullName evidence="5">Replication initiation and membrane attachment protein</fullName>
    </submittedName>
</protein>
<accession>A0ABS2QI81</accession>
<feature type="domain" description="DnaB/C C-terminal" evidence="3">
    <location>
        <begin position="331"/>
        <end position="393"/>
    </location>
</feature>
<keyword evidence="6" id="KW-1185">Reference proteome</keyword>
<evidence type="ECO:0000259" key="4">
    <source>
        <dbReference type="Pfam" id="PF25888"/>
    </source>
</evidence>
<organism evidence="5 6">
    <name type="scientific">Peribacillus deserti</name>
    <dbReference type="NCBI Taxonomy" id="673318"/>
    <lineage>
        <taxon>Bacteria</taxon>
        <taxon>Bacillati</taxon>
        <taxon>Bacillota</taxon>
        <taxon>Bacilli</taxon>
        <taxon>Bacillales</taxon>
        <taxon>Bacillaceae</taxon>
        <taxon>Peribacillus</taxon>
    </lineage>
</organism>
<dbReference type="Pfam" id="PF25888">
    <property type="entry name" value="WHD_DnaB"/>
    <property type="match status" value="1"/>
</dbReference>
<dbReference type="InterPro" id="IPR006343">
    <property type="entry name" value="DnaB/C_C"/>
</dbReference>
<dbReference type="InterPro" id="IPR058660">
    <property type="entry name" value="WHD_DnaB"/>
</dbReference>
<name>A0ABS2QI81_9BACI</name>
<proteinExistence type="inferred from homology"/>
<comment type="caution">
    <text evidence="5">The sequence shown here is derived from an EMBL/GenBank/DDBJ whole genome shotgun (WGS) entry which is preliminary data.</text>
</comment>
<feature type="compositionally biased region" description="Polar residues" evidence="2">
    <location>
        <begin position="287"/>
        <end position="301"/>
    </location>
</feature>
<feature type="region of interest" description="Disordered" evidence="2">
    <location>
        <begin position="287"/>
        <end position="306"/>
    </location>
</feature>
<evidence type="ECO:0000313" key="6">
    <source>
        <dbReference type="Proteomes" id="UP000823486"/>
    </source>
</evidence>
<feature type="compositionally biased region" description="Basic residues" evidence="2">
    <location>
        <begin position="410"/>
        <end position="419"/>
    </location>
</feature>